<keyword evidence="9 12" id="KW-1278">Translocase</keyword>
<keyword evidence="4 12" id="KW-1003">Cell membrane</keyword>
<dbReference type="PANTHER" id="PTHR30612:SF0">
    <property type="entry name" value="CHLOROPLAST PROTEIN-TRANSPORTING ATPASE"/>
    <property type="match status" value="1"/>
</dbReference>
<dbReference type="PROSITE" id="PS51196">
    <property type="entry name" value="SECA_MOTOR_DEAD"/>
    <property type="match status" value="1"/>
</dbReference>
<dbReference type="InterPro" id="IPR011115">
    <property type="entry name" value="SecA_DEAD"/>
</dbReference>
<keyword evidence="10 12" id="KW-0811">Translocation</keyword>
<keyword evidence="5 12" id="KW-0963">Cytoplasm</keyword>
<dbReference type="GO" id="GO:0005886">
    <property type="term" value="C:plasma membrane"/>
    <property type="evidence" value="ECO:0007669"/>
    <property type="project" value="UniProtKB-SubCell"/>
</dbReference>
<comment type="catalytic activity">
    <reaction evidence="12">
        <text>ATP + H2O + cellular proteinSide 1 = ADP + phosphate + cellular proteinSide 2.</text>
        <dbReference type="EC" id="7.4.2.8"/>
    </reaction>
</comment>
<dbReference type="InterPro" id="IPR014018">
    <property type="entry name" value="SecA_motor_DEAD"/>
</dbReference>
<evidence type="ECO:0000256" key="6">
    <source>
        <dbReference type="ARBA" id="ARBA00022741"/>
    </source>
</evidence>
<proteinExistence type="inferred from homology"/>
<dbReference type="PROSITE" id="PS51194">
    <property type="entry name" value="HELICASE_CTER"/>
    <property type="match status" value="1"/>
</dbReference>
<dbReference type="Pfam" id="PF07517">
    <property type="entry name" value="SecA_DEAD"/>
    <property type="match status" value="1"/>
</dbReference>
<dbReference type="GO" id="GO:0006605">
    <property type="term" value="P:protein targeting"/>
    <property type="evidence" value="ECO:0007669"/>
    <property type="project" value="UniProtKB-UniRule"/>
</dbReference>
<dbReference type="PANTHER" id="PTHR30612">
    <property type="entry name" value="SECA INNER MEMBRANE COMPONENT OF SEC PROTEIN SECRETION SYSTEM"/>
    <property type="match status" value="1"/>
</dbReference>
<evidence type="ECO:0000256" key="2">
    <source>
        <dbReference type="ARBA" id="ARBA00007650"/>
    </source>
</evidence>
<feature type="binding site" evidence="12">
    <location>
        <begin position="105"/>
        <end position="109"/>
    </location>
    <ligand>
        <name>ATP</name>
        <dbReference type="ChEBI" id="CHEBI:30616"/>
    </ligand>
</feature>
<comment type="function">
    <text evidence="12">Part of the Sec protein translocase complex. Interacts with the SecYEG preprotein conducting channel. Has a central role in coupling the hydrolysis of ATP to the transfer of proteins into and across the cell membrane, serving as an ATP-driven molecular motor driving the stepwise translocation of polypeptide chains across the membrane.</text>
</comment>
<keyword evidence="6 12" id="KW-0547">Nucleotide-binding</keyword>
<dbReference type="EC" id="7.4.2.8" evidence="12"/>
<dbReference type="SMART" id="SM00957">
    <property type="entry name" value="SecA_DEAD"/>
    <property type="match status" value="1"/>
</dbReference>
<keyword evidence="8 12" id="KW-0653">Protein transport</keyword>
<feature type="domain" description="SecA family profile" evidence="15">
    <location>
        <begin position="1"/>
        <end position="581"/>
    </location>
</feature>
<evidence type="ECO:0000256" key="8">
    <source>
        <dbReference type="ARBA" id="ARBA00022927"/>
    </source>
</evidence>
<dbReference type="InterPro" id="IPR044722">
    <property type="entry name" value="SecA_SF2_C"/>
</dbReference>
<dbReference type="GO" id="GO:0043952">
    <property type="term" value="P:protein transport by the Sec complex"/>
    <property type="evidence" value="ECO:0007669"/>
    <property type="project" value="TreeGrafter"/>
</dbReference>
<dbReference type="InterPro" id="IPR036266">
    <property type="entry name" value="SecA_Wing/Scaffold_sf"/>
</dbReference>
<feature type="binding site" evidence="12">
    <location>
        <position position="87"/>
    </location>
    <ligand>
        <name>ATP</name>
        <dbReference type="ChEBI" id="CHEBI:30616"/>
    </ligand>
</feature>
<dbReference type="InterPro" id="IPR027417">
    <property type="entry name" value="P-loop_NTPase"/>
</dbReference>
<dbReference type="GO" id="GO:0008564">
    <property type="term" value="F:protein-exporting ATPase activity"/>
    <property type="evidence" value="ECO:0007669"/>
    <property type="project" value="UniProtKB-EC"/>
</dbReference>
<reference evidence="16 17" key="1">
    <citation type="submission" date="2018-06" db="EMBL/GenBank/DDBJ databases">
        <title>Paenibacillus imtechensis sp. nov.</title>
        <authorList>
            <person name="Pinnaka A.K."/>
            <person name="Singh H."/>
            <person name="Kaur M."/>
        </authorList>
    </citation>
    <scope>NUCLEOTIDE SEQUENCE [LARGE SCALE GENOMIC DNA]</scope>
    <source>
        <strain evidence="16 17">SMB1</strain>
    </source>
</reference>
<gene>
    <name evidence="12" type="primary">secA</name>
    <name evidence="16" type="ORF">DNH61_23670</name>
</gene>
<dbReference type="InterPro" id="IPR011116">
    <property type="entry name" value="SecA_Wing/Scaffold"/>
</dbReference>
<evidence type="ECO:0000256" key="5">
    <source>
        <dbReference type="ARBA" id="ARBA00022490"/>
    </source>
</evidence>
<evidence type="ECO:0000256" key="1">
    <source>
        <dbReference type="ARBA" id="ARBA00004170"/>
    </source>
</evidence>
<evidence type="ECO:0000256" key="11">
    <source>
        <dbReference type="ARBA" id="ARBA00023136"/>
    </source>
</evidence>
<dbReference type="SUPFAM" id="SSF81767">
    <property type="entry name" value="Pre-protein crosslinking domain of SecA"/>
    <property type="match status" value="1"/>
</dbReference>
<evidence type="ECO:0000256" key="9">
    <source>
        <dbReference type="ARBA" id="ARBA00022967"/>
    </source>
</evidence>
<evidence type="ECO:0000313" key="16">
    <source>
        <dbReference type="EMBL" id="PZD93618.1"/>
    </source>
</evidence>
<organism evidence="16 17">
    <name type="scientific">Paenibacillus sambharensis</name>
    <dbReference type="NCBI Taxonomy" id="1803190"/>
    <lineage>
        <taxon>Bacteria</taxon>
        <taxon>Bacillati</taxon>
        <taxon>Bacillota</taxon>
        <taxon>Bacilli</taxon>
        <taxon>Bacillales</taxon>
        <taxon>Paenibacillaceae</taxon>
        <taxon>Paenibacillus</taxon>
    </lineage>
</organism>
<keyword evidence="7 12" id="KW-0067">ATP-binding</keyword>
<dbReference type="InterPro" id="IPR011130">
    <property type="entry name" value="SecA_preprotein_X-link_dom"/>
</dbReference>
<dbReference type="Proteomes" id="UP000249522">
    <property type="component" value="Unassembled WGS sequence"/>
</dbReference>
<dbReference type="AlphaFoldDB" id="A0A2W1L117"/>
<dbReference type="OrthoDB" id="9805579at2"/>
<dbReference type="Pfam" id="PF01043">
    <property type="entry name" value="SecA_PP_bind"/>
    <property type="match status" value="1"/>
</dbReference>
<dbReference type="Gene3D" id="1.10.3060.10">
    <property type="entry name" value="Helical scaffold and wing domains of SecA"/>
    <property type="match status" value="1"/>
</dbReference>
<evidence type="ECO:0000256" key="4">
    <source>
        <dbReference type="ARBA" id="ARBA00022475"/>
    </source>
</evidence>
<dbReference type="GO" id="GO:0005829">
    <property type="term" value="C:cytosol"/>
    <property type="evidence" value="ECO:0007669"/>
    <property type="project" value="TreeGrafter"/>
</dbReference>
<evidence type="ECO:0000256" key="10">
    <source>
        <dbReference type="ARBA" id="ARBA00023010"/>
    </source>
</evidence>
<evidence type="ECO:0000313" key="17">
    <source>
        <dbReference type="Proteomes" id="UP000249522"/>
    </source>
</evidence>
<dbReference type="GO" id="GO:0017038">
    <property type="term" value="P:protein import"/>
    <property type="evidence" value="ECO:0007669"/>
    <property type="project" value="InterPro"/>
</dbReference>
<evidence type="ECO:0000256" key="3">
    <source>
        <dbReference type="ARBA" id="ARBA00022448"/>
    </source>
</evidence>
<dbReference type="SUPFAM" id="SSF52540">
    <property type="entry name" value="P-loop containing nucleoside triphosphate hydrolases"/>
    <property type="match status" value="2"/>
</dbReference>
<dbReference type="Pfam" id="PF21090">
    <property type="entry name" value="P-loop_SecA"/>
    <property type="match status" value="2"/>
</dbReference>
<evidence type="ECO:0000256" key="7">
    <source>
        <dbReference type="ARBA" id="ARBA00022840"/>
    </source>
</evidence>
<dbReference type="SMART" id="SM00958">
    <property type="entry name" value="SecA_PP_bind"/>
    <property type="match status" value="1"/>
</dbReference>
<evidence type="ECO:0000259" key="14">
    <source>
        <dbReference type="PROSITE" id="PS51194"/>
    </source>
</evidence>
<dbReference type="Gene3D" id="3.90.1440.10">
    <property type="entry name" value="SecA, preprotein cross-linking domain"/>
    <property type="match status" value="1"/>
</dbReference>
<comment type="caution">
    <text evidence="16">The sequence shown here is derived from an EMBL/GenBank/DDBJ whole genome shotgun (WGS) entry which is preliminary data.</text>
</comment>
<keyword evidence="17" id="KW-1185">Reference proteome</keyword>
<dbReference type="GO" id="GO:0031522">
    <property type="term" value="C:cell envelope Sec protein transport complex"/>
    <property type="evidence" value="ECO:0007669"/>
    <property type="project" value="TreeGrafter"/>
</dbReference>
<dbReference type="InterPro" id="IPR001650">
    <property type="entry name" value="Helicase_C-like"/>
</dbReference>
<dbReference type="Pfam" id="PF07516">
    <property type="entry name" value="SecA_SW"/>
    <property type="match status" value="1"/>
</dbReference>
<dbReference type="GO" id="GO:0065002">
    <property type="term" value="P:intracellular protein transmembrane transport"/>
    <property type="evidence" value="ECO:0007669"/>
    <property type="project" value="UniProtKB-UniRule"/>
</dbReference>
<name>A0A2W1L117_9BACL</name>
<dbReference type="InterPro" id="IPR036670">
    <property type="entry name" value="SecA_X-link_sf"/>
</dbReference>
<keyword evidence="11 12" id="KW-0472">Membrane</keyword>
<dbReference type="PROSITE" id="PS51192">
    <property type="entry name" value="HELICASE_ATP_BIND_1"/>
    <property type="match status" value="1"/>
</dbReference>
<dbReference type="InterPro" id="IPR014001">
    <property type="entry name" value="Helicase_ATP-bd"/>
</dbReference>
<keyword evidence="3 12" id="KW-0813">Transport</keyword>
<comment type="subcellular location">
    <subcellularLocation>
        <location evidence="12">Cell membrane</location>
        <topology evidence="12">Peripheral membrane protein</topology>
        <orientation evidence="12">Cytoplasmic side</orientation>
    </subcellularLocation>
    <subcellularLocation>
        <location evidence="12">Cytoplasm</location>
    </subcellularLocation>
    <subcellularLocation>
        <location evidence="1">Membrane</location>
        <topology evidence="1">Peripheral membrane protein</topology>
    </subcellularLocation>
    <text evidence="12">Distribution is 50-50.</text>
</comment>
<accession>A0A2W1L117</accession>
<feature type="binding site" evidence="12">
    <location>
        <position position="496"/>
    </location>
    <ligand>
        <name>ATP</name>
        <dbReference type="ChEBI" id="CHEBI:30616"/>
    </ligand>
</feature>
<comment type="subunit">
    <text evidence="12">Monomer and homodimer. Part of the essential Sec protein translocation apparatus which comprises SecA, SecYEG and auxiliary proteins SecDF. Other proteins may also be involved.</text>
</comment>
<feature type="domain" description="Helicase ATP-binding" evidence="13">
    <location>
        <begin position="89"/>
        <end position="248"/>
    </location>
</feature>
<dbReference type="HAMAP" id="MF_01382">
    <property type="entry name" value="SecA"/>
    <property type="match status" value="1"/>
</dbReference>
<dbReference type="FunFam" id="3.40.50.300:FF:000429">
    <property type="entry name" value="Preprotein translocase subunit SecA"/>
    <property type="match status" value="1"/>
</dbReference>
<sequence>MRYRLGKAAGGLNRLLNARRLRAYERRLSRIRSFKALYSSAPLLNEQIKILRWSAEDVRTVEKQVRAAAVLSLIVQEELDINLYDEQLIAGMAMHEGYMIDMKTGEGKTLAALLPAFLSVLEGKQVHIYTFNEYLAERDCMWCGPVFNRLGFRVSGIKECMNKSEKREAYAADVVYVTARQAGYDWLNDSLVYEPEDLVQRPLELHDLIVDEADGILLDEARVPMVIAGESSEVDSNAYRVRDIAVHLQNGADYQTDEARRNVFLTDEGCAKAEAMLKCGNLYELRNADLLADLHSALHVEALLVKDIDYIVCDGKLVLIDEFTGRAAENRQLPDSLQSALEAKEGLKNRSTGIIWGTLTAEHLVKRYAKLAGMSGTAALAADELKDIYGLETLIIPTHSVCRRVDEPHLIFSHKEAKFRAIMTDISDLHRLGKPLLIGTSSVEASERLAADLEAAGIRSSVINARHDKEEAALLSKAGRLGAVTVATHMAGRGVDIHLGGGDPLEAEQVRLLGGLHVIGTELHDSQRIDWQLRGRAGRQGEPGYSRYYVSLEDSLLLRYGLQESLPASCKDLRQEAPLNDNKLGRIVDHIQRVAEGQHHETRKTLAKYADLLEQYCREIRAKRDRFLYRVVQPNIWVNTLPELFAEALNRFGDETTREAERYAMLACIDRCWADFLAYAAYVKEGIHLESIGGRNPLEEYTRLMSDAYASVDDKIKAAVGQTLHNNKNVESLLDGIKQEVRVPSATWTYLINDQFFPERVSLI</sequence>
<dbReference type="EMBL" id="QKRB01000057">
    <property type="protein sequence ID" value="PZD93618.1"/>
    <property type="molecule type" value="Genomic_DNA"/>
</dbReference>
<dbReference type="InterPro" id="IPR000185">
    <property type="entry name" value="SecA"/>
</dbReference>
<dbReference type="CDD" id="cd17928">
    <property type="entry name" value="DEXDc_SecA"/>
    <property type="match status" value="1"/>
</dbReference>
<dbReference type="PRINTS" id="PR00906">
    <property type="entry name" value="SECA"/>
</dbReference>
<evidence type="ECO:0000259" key="15">
    <source>
        <dbReference type="PROSITE" id="PS51196"/>
    </source>
</evidence>
<dbReference type="SUPFAM" id="SSF81886">
    <property type="entry name" value="Helical scaffold and wing domains of SecA"/>
    <property type="match status" value="1"/>
</dbReference>
<feature type="domain" description="Helicase C-terminal" evidence="14">
    <location>
        <begin position="418"/>
        <end position="585"/>
    </location>
</feature>
<protein>
    <recommendedName>
        <fullName evidence="12">Protein translocase subunit SecA</fullName>
        <ecNumber evidence="12">7.4.2.8</ecNumber>
    </recommendedName>
</protein>
<dbReference type="CDD" id="cd18803">
    <property type="entry name" value="SF2_C_secA"/>
    <property type="match status" value="1"/>
</dbReference>
<comment type="similarity">
    <text evidence="2 12">Belongs to the SecA family.</text>
</comment>
<dbReference type="GO" id="GO:0005524">
    <property type="term" value="F:ATP binding"/>
    <property type="evidence" value="ECO:0007669"/>
    <property type="project" value="UniProtKB-UniRule"/>
</dbReference>
<evidence type="ECO:0000256" key="12">
    <source>
        <dbReference type="HAMAP-Rule" id="MF_01382"/>
    </source>
</evidence>
<dbReference type="Gene3D" id="3.40.50.300">
    <property type="entry name" value="P-loop containing nucleotide triphosphate hydrolases"/>
    <property type="match status" value="3"/>
</dbReference>
<evidence type="ECO:0000259" key="13">
    <source>
        <dbReference type="PROSITE" id="PS51192"/>
    </source>
</evidence>
<dbReference type="RefSeq" id="WP_111149287.1">
    <property type="nucleotide sequence ID" value="NZ_QKRB01000057.1"/>
</dbReference>